<dbReference type="Gene3D" id="1.10.10.60">
    <property type="entry name" value="Homeodomain-like"/>
    <property type="match status" value="1"/>
</dbReference>
<proteinExistence type="predicted"/>
<dbReference type="Proteomes" id="UP000002663">
    <property type="component" value="Chromosome"/>
</dbReference>
<dbReference type="Gene3D" id="1.10.30.50">
    <property type="match status" value="1"/>
</dbReference>
<dbReference type="PANTHER" id="PTHR33877:SF2">
    <property type="entry name" value="OS07G0170200 PROTEIN"/>
    <property type="match status" value="1"/>
</dbReference>
<dbReference type="InterPro" id="IPR003615">
    <property type="entry name" value="HNH_nuc"/>
</dbReference>
<dbReference type="AlphaFoldDB" id="A0AAN1SIA1"/>
<dbReference type="CDD" id="cd00085">
    <property type="entry name" value="HNHc"/>
    <property type="match status" value="1"/>
</dbReference>
<dbReference type="SMART" id="SM00507">
    <property type="entry name" value="HNHc"/>
    <property type="match status" value="1"/>
</dbReference>
<dbReference type="KEGG" id="thl:TEH_18140"/>
<evidence type="ECO:0000313" key="3">
    <source>
        <dbReference type="Proteomes" id="UP000002663"/>
    </source>
</evidence>
<dbReference type="GO" id="GO:0003676">
    <property type="term" value="F:nucleic acid binding"/>
    <property type="evidence" value="ECO:0007669"/>
    <property type="project" value="InterPro"/>
</dbReference>
<organism evidence="2 3">
    <name type="scientific">Tetragenococcus halophilus (strain DSM 20338 / JCM 20259 / NCIMB 9735 / NBRC 12172)</name>
    <name type="common">Pediococcus halophilus</name>
    <dbReference type="NCBI Taxonomy" id="945021"/>
    <lineage>
        <taxon>Bacteria</taxon>
        <taxon>Bacillati</taxon>
        <taxon>Bacillota</taxon>
        <taxon>Bacilli</taxon>
        <taxon>Lactobacillales</taxon>
        <taxon>Enterococcaceae</taxon>
        <taxon>Tetragenococcus</taxon>
    </lineage>
</organism>
<protein>
    <recommendedName>
        <fullName evidence="1">HNH nuclease domain-containing protein</fullName>
    </recommendedName>
</protein>
<gene>
    <name evidence="2" type="ordered locus">TEH_18140</name>
</gene>
<dbReference type="PANTHER" id="PTHR33877">
    <property type="entry name" value="SLL1193 PROTEIN"/>
    <property type="match status" value="1"/>
</dbReference>
<sequence>MTKLSENEVKELIKQYESGKTFTEIAKNFNVSRTCITNRIKKLGIYHLYSQKTCKLCGFSFHPSPHGSQIQKYCSDNCRQRAFLGKDGKAKCVNCKYCGNKFAQSFQRIYCSDECRKKQVEFEKKEAWRSRKCRYCGSLGCEFDGKFCSKKCKTNSFIFSRRAKDRIRYQRARRNGRFDSDIDIHKLIERDGERCYLCGDKVLFYYHYNDPKYPTIEHVTPIAKGGTHSWDNVKVACRECNTRKATSSIGEFSGGEEFGTAKIIVSTKI</sequence>
<dbReference type="EMBL" id="AP012046">
    <property type="protein sequence ID" value="BAK95141.1"/>
    <property type="molecule type" value="Genomic_DNA"/>
</dbReference>
<evidence type="ECO:0000259" key="1">
    <source>
        <dbReference type="SMART" id="SM00507"/>
    </source>
</evidence>
<name>A0AAN1SIA1_TETHN</name>
<dbReference type="RefSeq" id="WP_014125183.1">
    <property type="nucleotide sequence ID" value="NC_016052.1"/>
</dbReference>
<reference evidence="2 3" key="1">
    <citation type="submission" date="2011-01" db="EMBL/GenBank/DDBJ databases">
        <title>Whole genome sequence of Tetragenococcus halophilus NBRC 12172.</title>
        <authorList>
            <person name="Nakazawa H."/>
            <person name="Omata S."/>
            <person name="Koga C."/>
            <person name="Watanabe Y."/>
            <person name="Katano Y."/>
            <person name="Ito N."/>
            <person name="Tsukatani N."/>
            <person name="Ankai A."/>
            <person name="Oguchi A."/>
            <person name="Fukui S."/>
            <person name="Yashiro I."/>
            <person name="Kamata S."/>
            <person name="Hashimoto Y."/>
            <person name="Yamazaki J."/>
            <person name="Taguchi H."/>
            <person name="Tanaka A."/>
            <person name="Koyama T."/>
            <person name="Ichige A."/>
            <person name="Hanya Y."/>
            <person name="Tanikawa S."/>
            <person name="Yamazaki S."/>
            <person name="Fujita N."/>
        </authorList>
    </citation>
    <scope>NUCLEOTIDE SEQUENCE [LARGE SCALE GENOMIC DNA]</scope>
    <source>
        <strain evidence="3">DSM 20338 / JCM 20259 / NCIMB 9735 / NBRC 12172</strain>
    </source>
</reference>
<accession>A0AAN1SIA1</accession>
<dbReference type="InterPro" id="IPR052892">
    <property type="entry name" value="NA-targeting_endonuclease"/>
</dbReference>
<feature type="domain" description="HNH nuclease" evidence="1">
    <location>
        <begin position="183"/>
        <end position="242"/>
    </location>
</feature>
<dbReference type="GO" id="GO:0004519">
    <property type="term" value="F:endonuclease activity"/>
    <property type="evidence" value="ECO:0007669"/>
    <property type="project" value="InterPro"/>
</dbReference>
<dbReference type="GO" id="GO:0008270">
    <property type="term" value="F:zinc ion binding"/>
    <property type="evidence" value="ECO:0007669"/>
    <property type="project" value="InterPro"/>
</dbReference>
<dbReference type="Pfam" id="PF01844">
    <property type="entry name" value="HNH"/>
    <property type="match status" value="1"/>
</dbReference>
<evidence type="ECO:0000313" key="2">
    <source>
        <dbReference type="EMBL" id="BAK95141.1"/>
    </source>
</evidence>
<dbReference type="InterPro" id="IPR002711">
    <property type="entry name" value="HNH"/>
</dbReference>